<keyword evidence="4" id="KW-1185">Reference proteome</keyword>
<dbReference type="InterPro" id="IPR012336">
    <property type="entry name" value="Thioredoxin-like_fold"/>
</dbReference>
<evidence type="ECO:0000259" key="2">
    <source>
        <dbReference type="Pfam" id="PF13098"/>
    </source>
</evidence>
<dbReference type="CDD" id="cd02951">
    <property type="entry name" value="SoxW"/>
    <property type="match status" value="1"/>
</dbReference>
<dbReference type="AlphaFoldDB" id="A0A5M6HK88"/>
<name>A0A5M6HK88_9HYPH</name>
<evidence type="ECO:0000256" key="1">
    <source>
        <dbReference type="SAM" id="SignalP"/>
    </source>
</evidence>
<proteinExistence type="predicted"/>
<dbReference type="SUPFAM" id="SSF52833">
    <property type="entry name" value="Thioredoxin-like"/>
    <property type="match status" value="1"/>
</dbReference>
<dbReference type="RefSeq" id="WP_150098769.1">
    <property type="nucleotide sequence ID" value="NZ_VWPL01000045.1"/>
</dbReference>
<accession>A0A5M6HK88</accession>
<evidence type="ECO:0000313" key="4">
    <source>
        <dbReference type="Proteomes" id="UP000323886"/>
    </source>
</evidence>
<comment type="caution">
    <text evidence="3">The sequence shown here is derived from an EMBL/GenBank/DDBJ whole genome shotgun (WGS) entry which is preliminary data.</text>
</comment>
<organism evidence="3 4">
    <name type="scientific">Blastochloris sulfoviridis</name>
    <dbReference type="NCBI Taxonomy" id="50712"/>
    <lineage>
        <taxon>Bacteria</taxon>
        <taxon>Pseudomonadati</taxon>
        <taxon>Pseudomonadota</taxon>
        <taxon>Alphaproteobacteria</taxon>
        <taxon>Hyphomicrobiales</taxon>
        <taxon>Blastochloridaceae</taxon>
        <taxon>Blastochloris</taxon>
    </lineage>
</organism>
<dbReference type="Proteomes" id="UP000323886">
    <property type="component" value="Unassembled WGS sequence"/>
</dbReference>
<dbReference type="OrthoDB" id="9811036at2"/>
<evidence type="ECO:0000313" key="3">
    <source>
        <dbReference type="EMBL" id="KAA5596237.1"/>
    </source>
</evidence>
<sequence>MLSRRAVLAAAVLPIAGTLRAEPLVTEDGLLTQDWFLQSLLELADDVATATAAGKRFAIMWELRGCPYCRETHVKNLADPAIAAFVRTRFDVLQLNVTGQREVVDFDGAKLTEKALAEKYGVRYTPTFQFFPQSAEGLAGKKPREREVARAQGYLEPPQFLALFRFVADRAYEAGPLRDYLRAQGL</sequence>
<protein>
    <submittedName>
        <fullName evidence="3">Thioredoxin fold domain-containing protein</fullName>
    </submittedName>
</protein>
<dbReference type="InterPro" id="IPR036249">
    <property type="entry name" value="Thioredoxin-like_sf"/>
</dbReference>
<keyword evidence="1" id="KW-0732">Signal</keyword>
<gene>
    <name evidence="3" type="ORF">F1193_15805</name>
</gene>
<feature type="chain" id="PRO_5024394970" evidence="1">
    <location>
        <begin position="22"/>
        <end position="186"/>
    </location>
</feature>
<dbReference type="EMBL" id="VWPL01000045">
    <property type="protein sequence ID" value="KAA5596237.1"/>
    <property type="molecule type" value="Genomic_DNA"/>
</dbReference>
<dbReference type="InterPro" id="IPR041737">
    <property type="entry name" value="SoxW"/>
</dbReference>
<feature type="domain" description="Thioredoxin-like fold" evidence="2">
    <location>
        <begin position="51"/>
        <end position="163"/>
    </location>
</feature>
<dbReference type="Pfam" id="PF13098">
    <property type="entry name" value="Thioredoxin_2"/>
    <property type="match status" value="1"/>
</dbReference>
<dbReference type="Gene3D" id="3.40.30.10">
    <property type="entry name" value="Glutaredoxin"/>
    <property type="match status" value="1"/>
</dbReference>
<feature type="signal peptide" evidence="1">
    <location>
        <begin position="1"/>
        <end position="21"/>
    </location>
</feature>
<reference evidence="3 4" key="1">
    <citation type="submission" date="2019-09" db="EMBL/GenBank/DDBJ databases">
        <title>Draft Whole-Genome sequence of Blastochloris sulfoviridis DSM 729.</title>
        <authorList>
            <person name="Meyer T.E."/>
            <person name="Kyndt J.A."/>
        </authorList>
    </citation>
    <scope>NUCLEOTIDE SEQUENCE [LARGE SCALE GENOMIC DNA]</scope>
    <source>
        <strain evidence="3 4">DSM 729</strain>
    </source>
</reference>